<feature type="domain" description="Methylated-DNA-[protein]-cysteine S-methyltransferase DNA binding" evidence="2">
    <location>
        <begin position="10"/>
        <end position="66"/>
    </location>
</feature>
<dbReference type="GO" id="GO:0003677">
    <property type="term" value="F:DNA binding"/>
    <property type="evidence" value="ECO:0007669"/>
    <property type="project" value="UniProtKB-KW"/>
</dbReference>
<dbReference type="EMBL" id="UESZ01000001">
    <property type="protein sequence ID" value="SSA33150.1"/>
    <property type="molecule type" value="Genomic_DNA"/>
</dbReference>
<proteinExistence type="predicted"/>
<keyword evidence="1" id="KW-0227">DNA damage</keyword>
<dbReference type="GO" id="GO:0003824">
    <property type="term" value="F:catalytic activity"/>
    <property type="evidence" value="ECO:0007669"/>
    <property type="project" value="InterPro"/>
</dbReference>
<dbReference type="Proteomes" id="UP000250028">
    <property type="component" value="Unassembled WGS sequence"/>
</dbReference>
<dbReference type="AlphaFoldDB" id="A0A2Y8ZLD5"/>
<dbReference type="InterPro" id="IPR036217">
    <property type="entry name" value="MethylDNA_cys_MeTrfase_DNAb"/>
</dbReference>
<reference evidence="4" key="1">
    <citation type="submission" date="2016-10" db="EMBL/GenBank/DDBJ databases">
        <authorList>
            <person name="Varghese N."/>
            <person name="Submissions S."/>
        </authorList>
    </citation>
    <scope>NUCLEOTIDE SEQUENCE [LARGE SCALE GENOMIC DNA]</scope>
    <source>
        <strain evidence="4">DSM 22951</strain>
    </source>
</reference>
<keyword evidence="3" id="KW-0238">DNA-binding</keyword>
<dbReference type="PANTHER" id="PTHR42942:SF1">
    <property type="entry name" value="ALKYLTRANSFERASE-LIKE PROTEIN 1"/>
    <property type="match status" value="1"/>
</dbReference>
<name>A0A2Y8ZLD5_9MICO</name>
<protein>
    <submittedName>
        <fullName evidence="3">Alkylated DNA nucleotide flippase Atl1, participates in nucleotide excision repair, Ada-like DNA-binding domain</fullName>
    </submittedName>
</protein>
<dbReference type="InterPro" id="IPR014048">
    <property type="entry name" value="MethylDNA_cys_MeTrfase_DNA-bd"/>
</dbReference>
<gene>
    <name evidence="3" type="ORF">SAMN04489750_0421</name>
</gene>
<dbReference type="InterPro" id="IPR052520">
    <property type="entry name" value="ATL_DNA_repair"/>
</dbReference>
<dbReference type="GO" id="GO:0006281">
    <property type="term" value="P:DNA repair"/>
    <property type="evidence" value="ECO:0007669"/>
    <property type="project" value="InterPro"/>
</dbReference>
<organism evidence="3 4">
    <name type="scientific">Branchiibius hedensis</name>
    <dbReference type="NCBI Taxonomy" id="672460"/>
    <lineage>
        <taxon>Bacteria</taxon>
        <taxon>Bacillati</taxon>
        <taxon>Actinomycetota</taxon>
        <taxon>Actinomycetes</taxon>
        <taxon>Micrococcales</taxon>
        <taxon>Dermacoccaceae</taxon>
        <taxon>Branchiibius</taxon>
    </lineage>
</organism>
<dbReference type="RefSeq" id="WP_109683884.1">
    <property type="nucleotide sequence ID" value="NZ_QGDN01000001.1"/>
</dbReference>
<dbReference type="SUPFAM" id="SSF46767">
    <property type="entry name" value="Methylated DNA-protein cysteine methyltransferase, C-terminal domain"/>
    <property type="match status" value="1"/>
</dbReference>
<dbReference type="PANTHER" id="PTHR42942">
    <property type="entry name" value="6-O-METHYLGUANINE DNA METHYLTRANSFERASE"/>
    <property type="match status" value="1"/>
</dbReference>
<dbReference type="Pfam" id="PF01035">
    <property type="entry name" value="DNA_binding_1"/>
    <property type="match status" value="1"/>
</dbReference>
<keyword evidence="4" id="KW-1185">Reference proteome</keyword>
<dbReference type="OrthoDB" id="9132167at2"/>
<dbReference type="InterPro" id="IPR036388">
    <property type="entry name" value="WH-like_DNA-bd_sf"/>
</dbReference>
<accession>A0A2Y8ZLD5</accession>
<evidence type="ECO:0000259" key="2">
    <source>
        <dbReference type="Pfam" id="PF01035"/>
    </source>
</evidence>
<evidence type="ECO:0000313" key="4">
    <source>
        <dbReference type="Proteomes" id="UP000250028"/>
    </source>
</evidence>
<evidence type="ECO:0000313" key="3">
    <source>
        <dbReference type="EMBL" id="SSA33150.1"/>
    </source>
</evidence>
<dbReference type="CDD" id="cd06445">
    <property type="entry name" value="ATase"/>
    <property type="match status" value="1"/>
</dbReference>
<dbReference type="Gene3D" id="1.10.10.10">
    <property type="entry name" value="Winged helix-like DNA-binding domain superfamily/Winged helix DNA-binding domain"/>
    <property type="match status" value="1"/>
</dbReference>
<sequence length="100" mass="10747">MADPLPPVVEAVLDVVEAIPPGRVMSYGQIGALVGVGPRRVGNVMSTYGALMPWWRVVRADGRPAAGHEERALEHFASERTALVAGGFRVDMSRARHCPT</sequence>
<evidence type="ECO:0000256" key="1">
    <source>
        <dbReference type="ARBA" id="ARBA00022763"/>
    </source>
</evidence>